<name>A0AAE0UDK4_SORBR</name>
<comment type="caution">
    <text evidence="2">The sequence shown here is derived from an EMBL/GenBank/DDBJ whole genome shotgun (WGS) entry which is preliminary data.</text>
</comment>
<keyword evidence="3" id="KW-1185">Reference proteome</keyword>
<dbReference type="PANTHER" id="PTHR35910:SF1">
    <property type="entry name" value="2EXR DOMAIN-CONTAINING PROTEIN"/>
    <property type="match status" value="1"/>
</dbReference>
<dbReference type="InterPro" id="IPR045518">
    <property type="entry name" value="2EXR"/>
</dbReference>
<feature type="domain" description="2EXR" evidence="1">
    <location>
        <begin position="4"/>
        <end position="150"/>
    </location>
</feature>
<organism evidence="2 3">
    <name type="scientific">Sordaria brevicollis</name>
    <dbReference type="NCBI Taxonomy" id="83679"/>
    <lineage>
        <taxon>Eukaryota</taxon>
        <taxon>Fungi</taxon>
        <taxon>Dikarya</taxon>
        <taxon>Ascomycota</taxon>
        <taxon>Pezizomycotina</taxon>
        <taxon>Sordariomycetes</taxon>
        <taxon>Sordariomycetidae</taxon>
        <taxon>Sordariales</taxon>
        <taxon>Sordariaceae</taxon>
        <taxon>Sordaria</taxon>
    </lineage>
</organism>
<dbReference type="Proteomes" id="UP001281003">
    <property type="component" value="Unassembled WGS sequence"/>
</dbReference>
<evidence type="ECO:0000313" key="2">
    <source>
        <dbReference type="EMBL" id="KAK3399880.1"/>
    </source>
</evidence>
<dbReference type="AlphaFoldDB" id="A0AAE0UDK4"/>
<accession>A0AAE0UDK4</accession>
<proteinExistence type="predicted"/>
<evidence type="ECO:0000313" key="3">
    <source>
        <dbReference type="Proteomes" id="UP001281003"/>
    </source>
</evidence>
<evidence type="ECO:0000259" key="1">
    <source>
        <dbReference type="Pfam" id="PF20150"/>
    </source>
</evidence>
<reference evidence="2" key="2">
    <citation type="submission" date="2023-07" db="EMBL/GenBank/DDBJ databases">
        <authorList>
            <consortium name="Lawrence Berkeley National Laboratory"/>
            <person name="Haridas S."/>
            <person name="Hensen N."/>
            <person name="Bonometti L."/>
            <person name="Westerberg I."/>
            <person name="Brannstrom I.O."/>
            <person name="Guillou S."/>
            <person name="Cros-Aarteil S."/>
            <person name="Calhoun S."/>
            <person name="Kuo A."/>
            <person name="Mondo S."/>
            <person name="Pangilinan J."/>
            <person name="Riley R."/>
            <person name="LaButti K."/>
            <person name="Andreopoulos B."/>
            <person name="Lipzen A."/>
            <person name="Chen C."/>
            <person name="Yanf M."/>
            <person name="Daum C."/>
            <person name="Ng V."/>
            <person name="Clum A."/>
            <person name="Steindorff A."/>
            <person name="Ohm R."/>
            <person name="Martin F."/>
            <person name="Silar P."/>
            <person name="Natvig D."/>
            <person name="Lalanne C."/>
            <person name="Gautier V."/>
            <person name="Ament-velasquez S.L."/>
            <person name="Kruys A."/>
            <person name="Hutchinson M.I."/>
            <person name="Powell A.J."/>
            <person name="Barry K."/>
            <person name="Miller A.N."/>
            <person name="Grigoriev I.V."/>
            <person name="Debuchy R."/>
            <person name="Gladieux P."/>
            <person name="Thoren M.H."/>
            <person name="Johannesson H."/>
        </authorList>
    </citation>
    <scope>NUCLEOTIDE SEQUENCE</scope>
    <source>
        <strain evidence="2">FGSC 1904</strain>
    </source>
</reference>
<protein>
    <recommendedName>
        <fullName evidence="1">2EXR domain-containing protein</fullName>
    </recommendedName>
</protein>
<reference evidence="2" key="1">
    <citation type="journal article" date="2023" name="Mol. Phylogenet. Evol.">
        <title>Genome-scale phylogeny and comparative genomics of the fungal order Sordariales.</title>
        <authorList>
            <person name="Hensen N."/>
            <person name="Bonometti L."/>
            <person name="Westerberg I."/>
            <person name="Brannstrom I.O."/>
            <person name="Guillou S."/>
            <person name="Cros-Aarteil S."/>
            <person name="Calhoun S."/>
            <person name="Haridas S."/>
            <person name="Kuo A."/>
            <person name="Mondo S."/>
            <person name="Pangilinan J."/>
            <person name="Riley R."/>
            <person name="LaButti K."/>
            <person name="Andreopoulos B."/>
            <person name="Lipzen A."/>
            <person name="Chen C."/>
            <person name="Yan M."/>
            <person name="Daum C."/>
            <person name="Ng V."/>
            <person name="Clum A."/>
            <person name="Steindorff A."/>
            <person name="Ohm R.A."/>
            <person name="Martin F."/>
            <person name="Silar P."/>
            <person name="Natvig D.O."/>
            <person name="Lalanne C."/>
            <person name="Gautier V."/>
            <person name="Ament-Velasquez S.L."/>
            <person name="Kruys A."/>
            <person name="Hutchinson M.I."/>
            <person name="Powell A.J."/>
            <person name="Barry K."/>
            <person name="Miller A.N."/>
            <person name="Grigoriev I.V."/>
            <person name="Debuchy R."/>
            <person name="Gladieux P."/>
            <person name="Hiltunen Thoren M."/>
            <person name="Johannesson H."/>
        </authorList>
    </citation>
    <scope>NUCLEOTIDE SEQUENCE</scope>
    <source>
        <strain evidence="2">FGSC 1904</strain>
    </source>
</reference>
<dbReference type="EMBL" id="JAUTDP010000004">
    <property type="protein sequence ID" value="KAK3399880.1"/>
    <property type="molecule type" value="Genomic_DNA"/>
</dbReference>
<gene>
    <name evidence="2" type="ORF">B0T20DRAFT_407277</name>
</gene>
<dbReference type="PANTHER" id="PTHR35910">
    <property type="entry name" value="2EXR DOMAIN-CONTAINING PROTEIN"/>
    <property type="match status" value="1"/>
</dbReference>
<dbReference type="Pfam" id="PF20150">
    <property type="entry name" value="2EXR"/>
    <property type="match status" value="1"/>
</dbReference>
<sequence length="291" mass="33676">MTTFHPFPRLPWELRARVWELTVEPRTVEVDLRYNHPITRDMATRYFLSLGAYTRNPEHVSVLHLRSSTPVPAPLQTCLEARIHLTEEDVMVGRHTGRPFYKKAFDELPEAKANEWKDIPLPAQLRLELGLTPLNEPRRYVWINFDLDMLSIGERRLYEFKPYYKDIKRLKIAREFDDVYNRRFGNLRWVYNLHEFRNYLLLVVNLRELHVVCLDGLKYWRTAAAAVAVAGAGVGAGAGEARPGPGPGPDGGGDCTCPYFPASLSEDKVLLIDNKTGKRRTYAENKKRRRR</sequence>